<proteinExistence type="predicted"/>
<sequence length="78" mass="8650">MNVITIPKKLVQKDDLVVIPKSEYESLLKKQPRIIPVAKLSSSEKTAISQSEKELACGKYVTLGELEHELGSARAKSR</sequence>
<evidence type="ECO:0000313" key="1">
    <source>
        <dbReference type="EMBL" id="OHA05165.1"/>
    </source>
</evidence>
<gene>
    <name evidence="1" type="ORF">A2934_04375</name>
</gene>
<name>A0A1G2L0D7_9BACT</name>
<evidence type="ECO:0000313" key="2">
    <source>
        <dbReference type="Proteomes" id="UP000177982"/>
    </source>
</evidence>
<reference evidence="1 2" key="1">
    <citation type="journal article" date="2016" name="Nat. Commun.">
        <title>Thousands of microbial genomes shed light on interconnected biogeochemical processes in an aquifer system.</title>
        <authorList>
            <person name="Anantharaman K."/>
            <person name="Brown C.T."/>
            <person name="Hug L.A."/>
            <person name="Sharon I."/>
            <person name="Castelle C.J."/>
            <person name="Probst A.J."/>
            <person name="Thomas B.C."/>
            <person name="Singh A."/>
            <person name="Wilkins M.J."/>
            <person name="Karaoz U."/>
            <person name="Brodie E.L."/>
            <person name="Williams K.H."/>
            <person name="Hubbard S.S."/>
            <person name="Banfield J.F."/>
        </authorList>
    </citation>
    <scope>NUCLEOTIDE SEQUENCE [LARGE SCALE GENOMIC DNA]</scope>
</reference>
<dbReference type="Proteomes" id="UP000177982">
    <property type="component" value="Unassembled WGS sequence"/>
</dbReference>
<protein>
    <submittedName>
        <fullName evidence="1">Uncharacterized protein</fullName>
    </submittedName>
</protein>
<organism evidence="1 2">
    <name type="scientific">Candidatus Sungbacteria bacterium RIFCSPLOWO2_01_FULL_47_10</name>
    <dbReference type="NCBI Taxonomy" id="1802276"/>
    <lineage>
        <taxon>Bacteria</taxon>
        <taxon>Candidatus Sungiibacteriota</taxon>
    </lineage>
</organism>
<accession>A0A1G2L0D7</accession>
<dbReference type="AlphaFoldDB" id="A0A1G2L0D7"/>
<dbReference type="EMBL" id="MHQO01000059">
    <property type="protein sequence ID" value="OHA05165.1"/>
    <property type="molecule type" value="Genomic_DNA"/>
</dbReference>
<comment type="caution">
    <text evidence="1">The sequence shown here is derived from an EMBL/GenBank/DDBJ whole genome shotgun (WGS) entry which is preliminary data.</text>
</comment>